<dbReference type="InterPro" id="IPR001878">
    <property type="entry name" value="Znf_CCHC"/>
</dbReference>
<dbReference type="Pfam" id="PF00098">
    <property type="entry name" value="zf-CCHC"/>
    <property type="match status" value="1"/>
</dbReference>
<keyword evidence="4" id="KW-1185">Reference proteome</keyword>
<keyword evidence="1" id="KW-0862">Zinc</keyword>
<dbReference type="InterPro" id="IPR054722">
    <property type="entry name" value="PolX-like_BBD"/>
</dbReference>
<feature type="domain" description="CCHC-type" evidence="2">
    <location>
        <begin position="41"/>
        <end position="56"/>
    </location>
</feature>
<dbReference type="Gene3D" id="4.10.60.10">
    <property type="entry name" value="Zinc finger, CCHC-type"/>
    <property type="match status" value="1"/>
</dbReference>
<dbReference type="PROSITE" id="PS50158">
    <property type="entry name" value="ZF_CCHC"/>
    <property type="match status" value="1"/>
</dbReference>
<reference evidence="3" key="1">
    <citation type="journal article" date="2022" name="Int. J. Mol. Sci.">
        <title>Draft Genome of Tanacetum Coccineum: Genomic Comparison of Closely Related Tanacetum-Family Plants.</title>
        <authorList>
            <person name="Yamashiro T."/>
            <person name="Shiraishi A."/>
            <person name="Nakayama K."/>
            <person name="Satake H."/>
        </authorList>
    </citation>
    <scope>NUCLEOTIDE SEQUENCE</scope>
</reference>
<dbReference type="Pfam" id="PF22936">
    <property type="entry name" value="Pol_BBD"/>
    <property type="match status" value="1"/>
</dbReference>
<sequence>MQTSSRHVDTLVVMRGRSMQPGSCGSHNYGKSKTRRKKNFKCYKCGKPGHFKKDCRGLYTSNPQGNVASTSKDGNALCYEAAVANEGRKRFADVWLFDTGATFYMTMHDGTVRTIRDVRHVEGLNKNLLSLVQLDDLGCKARRNQKAVHGGIHSLIEWSGRANEQNLVRKSKIKLSNCKLVKIILDGSN</sequence>
<dbReference type="InterPro" id="IPR036875">
    <property type="entry name" value="Znf_CCHC_sf"/>
</dbReference>
<dbReference type="SMART" id="SM00343">
    <property type="entry name" value="ZnF_C2HC"/>
    <property type="match status" value="1"/>
</dbReference>
<reference evidence="3" key="2">
    <citation type="submission" date="2022-01" db="EMBL/GenBank/DDBJ databases">
        <authorList>
            <person name="Yamashiro T."/>
            <person name="Shiraishi A."/>
            <person name="Satake H."/>
            <person name="Nakayama K."/>
        </authorList>
    </citation>
    <scope>NUCLEOTIDE SEQUENCE</scope>
</reference>
<gene>
    <name evidence="3" type="ORF">Tco_1091826</name>
</gene>
<evidence type="ECO:0000256" key="1">
    <source>
        <dbReference type="PROSITE-ProRule" id="PRU00047"/>
    </source>
</evidence>
<name>A0ABQ5IA84_9ASTR</name>
<dbReference type="Proteomes" id="UP001151760">
    <property type="component" value="Unassembled WGS sequence"/>
</dbReference>
<dbReference type="SUPFAM" id="SSF57756">
    <property type="entry name" value="Retrovirus zinc finger-like domains"/>
    <property type="match status" value="1"/>
</dbReference>
<organism evidence="3 4">
    <name type="scientific">Tanacetum coccineum</name>
    <dbReference type="NCBI Taxonomy" id="301880"/>
    <lineage>
        <taxon>Eukaryota</taxon>
        <taxon>Viridiplantae</taxon>
        <taxon>Streptophyta</taxon>
        <taxon>Embryophyta</taxon>
        <taxon>Tracheophyta</taxon>
        <taxon>Spermatophyta</taxon>
        <taxon>Magnoliopsida</taxon>
        <taxon>eudicotyledons</taxon>
        <taxon>Gunneridae</taxon>
        <taxon>Pentapetalae</taxon>
        <taxon>asterids</taxon>
        <taxon>campanulids</taxon>
        <taxon>Asterales</taxon>
        <taxon>Asteraceae</taxon>
        <taxon>Asteroideae</taxon>
        <taxon>Anthemideae</taxon>
        <taxon>Anthemidinae</taxon>
        <taxon>Tanacetum</taxon>
    </lineage>
</organism>
<comment type="caution">
    <text evidence="3">The sequence shown here is derived from an EMBL/GenBank/DDBJ whole genome shotgun (WGS) entry which is preliminary data.</text>
</comment>
<keyword evidence="1" id="KW-0479">Metal-binding</keyword>
<evidence type="ECO:0000313" key="3">
    <source>
        <dbReference type="EMBL" id="GJT96308.1"/>
    </source>
</evidence>
<proteinExistence type="predicted"/>
<accession>A0ABQ5IA84</accession>
<evidence type="ECO:0000313" key="4">
    <source>
        <dbReference type="Proteomes" id="UP001151760"/>
    </source>
</evidence>
<keyword evidence="1" id="KW-0863">Zinc-finger</keyword>
<evidence type="ECO:0000259" key="2">
    <source>
        <dbReference type="PROSITE" id="PS50158"/>
    </source>
</evidence>
<dbReference type="EMBL" id="BQNB010020469">
    <property type="protein sequence ID" value="GJT96308.1"/>
    <property type="molecule type" value="Genomic_DNA"/>
</dbReference>
<protein>
    <submittedName>
        <fullName evidence="3">Gag-pol polyprotein</fullName>
    </submittedName>
</protein>